<dbReference type="Proteomes" id="UP001314169">
    <property type="component" value="Chromosome 13"/>
</dbReference>
<accession>A0ABN9ZBS3</accession>
<gene>
    <name evidence="1" type="ORF">MPIPNATIZW_LOCUS4087</name>
</gene>
<dbReference type="EMBL" id="OY882870">
    <property type="protein sequence ID" value="CAK6435781.1"/>
    <property type="molecule type" value="Genomic_DNA"/>
</dbReference>
<evidence type="ECO:0000313" key="2">
    <source>
        <dbReference type="Proteomes" id="UP001314169"/>
    </source>
</evidence>
<evidence type="ECO:0000313" key="1">
    <source>
        <dbReference type="EMBL" id="CAK6435781.1"/>
    </source>
</evidence>
<sequence length="107" mass="11968">MLVFYCFVNNYPKLSSLKQYLFLRSGLVWLDSLLRVSQAETKGQQGSTPFGGSREAASVFVQGVSSFRFCRASLSSLRLVCFSPCPNQRWPSSPPASLRLPPVLRFT</sequence>
<protein>
    <submittedName>
        <fullName evidence="1">Uncharacterized protein</fullName>
    </submittedName>
</protein>
<proteinExistence type="predicted"/>
<name>A0ABN9ZBS3_PIPNA</name>
<reference evidence="1" key="1">
    <citation type="submission" date="2023-12" db="EMBL/GenBank/DDBJ databases">
        <authorList>
            <person name="Brown T."/>
        </authorList>
    </citation>
    <scope>NUCLEOTIDE SEQUENCE</scope>
</reference>
<keyword evidence="2" id="KW-1185">Reference proteome</keyword>
<organism evidence="1 2">
    <name type="scientific">Pipistrellus nathusii</name>
    <name type="common">Nathusius' pipistrelle</name>
    <dbReference type="NCBI Taxonomy" id="59473"/>
    <lineage>
        <taxon>Eukaryota</taxon>
        <taxon>Metazoa</taxon>
        <taxon>Chordata</taxon>
        <taxon>Craniata</taxon>
        <taxon>Vertebrata</taxon>
        <taxon>Euteleostomi</taxon>
        <taxon>Mammalia</taxon>
        <taxon>Eutheria</taxon>
        <taxon>Laurasiatheria</taxon>
        <taxon>Chiroptera</taxon>
        <taxon>Yangochiroptera</taxon>
        <taxon>Vespertilionidae</taxon>
        <taxon>Pipistrellus</taxon>
    </lineage>
</organism>